<comment type="function">
    <text evidence="1">Endopeptidase that degrades small peptides of less than 7 kDa, such as glucagon and insulin.</text>
</comment>
<evidence type="ECO:0000256" key="5">
    <source>
        <dbReference type="ARBA" id="ARBA00022670"/>
    </source>
</evidence>
<feature type="domain" description="Coenzyme PQQ synthesis protein F-like C-terminal lobe" evidence="16">
    <location>
        <begin position="745"/>
        <end position="844"/>
    </location>
</feature>
<evidence type="ECO:0000259" key="15">
    <source>
        <dbReference type="Pfam" id="PF16187"/>
    </source>
</evidence>
<keyword evidence="18" id="KW-1185">Reference proteome</keyword>
<comment type="caution">
    <text evidence="17">The sequence shown here is derived from an EMBL/GenBank/DDBJ whole genome shotgun (WGS) entry which is preliminary data.</text>
</comment>
<dbReference type="Pfam" id="PF00675">
    <property type="entry name" value="Peptidase_M16"/>
    <property type="match status" value="1"/>
</dbReference>
<dbReference type="RefSeq" id="WP_099036584.1">
    <property type="nucleotide sequence ID" value="NZ_BMGJ01000017.1"/>
</dbReference>
<dbReference type="PANTHER" id="PTHR43690:SF18">
    <property type="entry name" value="INSULIN-DEGRADING ENZYME-RELATED"/>
    <property type="match status" value="1"/>
</dbReference>
<dbReference type="InterPro" id="IPR011249">
    <property type="entry name" value="Metalloenz_LuxS/M16"/>
</dbReference>
<accession>A0ABQ1RPH5</accession>
<feature type="domain" description="Peptidase M16 N-terminal" evidence="13">
    <location>
        <begin position="21"/>
        <end position="157"/>
    </location>
</feature>
<gene>
    <name evidence="17" type="ORF">GCM10011357_33770</name>
</gene>
<dbReference type="Gene3D" id="3.30.830.10">
    <property type="entry name" value="Metalloenzyme, LuxS/M16 peptidase-like"/>
    <property type="match status" value="4"/>
</dbReference>
<evidence type="ECO:0000259" key="13">
    <source>
        <dbReference type="Pfam" id="PF00675"/>
    </source>
</evidence>
<evidence type="ECO:0000256" key="12">
    <source>
        <dbReference type="ARBA" id="ARBA00033450"/>
    </source>
</evidence>
<dbReference type="SUPFAM" id="SSF63411">
    <property type="entry name" value="LuxS/MPP-like metallohydrolase"/>
    <property type="match status" value="4"/>
</dbReference>
<keyword evidence="9" id="KW-0482">Metalloprotease</keyword>
<dbReference type="InterPro" id="IPR054734">
    <property type="entry name" value="PqqF-like_C_4"/>
</dbReference>
<evidence type="ECO:0000256" key="8">
    <source>
        <dbReference type="ARBA" id="ARBA00022833"/>
    </source>
</evidence>
<evidence type="ECO:0000256" key="6">
    <source>
        <dbReference type="ARBA" id="ARBA00022723"/>
    </source>
</evidence>
<name>A0ABQ1RPH5_9ALTE</name>
<evidence type="ECO:0000313" key="17">
    <source>
        <dbReference type="EMBL" id="GGD75993.1"/>
    </source>
</evidence>
<reference evidence="18" key="1">
    <citation type="journal article" date="2019" name="Int. J. Syst. Evol. Microbiol.">
        <title>The Global Catalogue of Microorganisms (GCM) 10K type strain sequencing project: providing services to taxonomists for standard genome sequencing and annotation.</title>
        <authorList>
            <consortium name="The Broad Institute Genomics Platform"/>
            <consortium name="The Broad Institute Genome Sequencing Center for Infectious Disease"/>
            <person name="Wu L."/>
            <person name="Ma J."/>
        </authorList>
    </citation>
    <scope>NUCLEOTIDE SEQUENCE [LARGE SCALE GENOMIC DNA]</scope>
    <source>
        <strain evidence="18">CGMCC 1.12923</strain>
    </source>
</reference>
<dbReference type="Pfam" id="PF05193">
    <property type="entry name" value="Peptidase_M16_C"/>
    <property type="match status" value="1"/>
</dbReference>
<dbReference type="Pfam" id="PF16187">
    <property type="entry name" value="Peptidase_M16_M"/>
    <property type="match status" value="1"/>
</dbReference>
<dbReference type="PANTHER" id="PTHR43690">
    <property type="entry name" value="NARDILYSIN"/>
    <property type="match status" value="1"/>
</dbReference>
<evidence type="ECO:0000259" key="16">
    <source>
        <dbReference type="Pfam" id="PF22456"/>
    </source>
</evidence>
<keyword evidence="6" id="KW-0479">Metal-binding</keyword>
<sequence>MIQSKHDQCRYQYLTLTNGLRVLLVEDSGSKKSAISATIAMGHFQDPTECEGLSHLLEHMLFLGCQKFNRPNHLADYLSSSGGHVNAWTGTEHSSFYFDTLTQALGPALEQFSAMLQQPNFSVTDIESEIHSIDAEFRLKQKDDLRCLYQVHKETCNHAHPFSKFSVGNSQVFSQFSASELQKMLRTMHSLHYHATNICLCVVSDLPLDQSSTLVKQYFEAIPQREKVPAQELPPLYLPEHLGLILKVVPIKTARRMIVTFALPDIQPYYRSKPLYLLSHLIGDEGQGSLLSHLKKQGLATNLSAGGGIHGSNFKDFNINLQLTVKGASQWSRVLTDIFAYLKLIKRKGISRWRFDERKQFNQLAFDFHDKPRSIELASGLSEQMHHYPQEHLLIGEYLMDSYEPELIQSILAQLNPDNMRLKLIMPELETDREARWYSTPYAVEKLSASLRQQLLDANIAPDMQLPEANPYLCVRTEPHQMDPAFSLPQQLISNTGFKFWFGQDPHFNQPKGELYLSFDSAAIEDSPELRCYKRIWTSMVQDKLNQQYYQAMIAGLNFHFYAHQGGFSLHTSGFSDRQFELAEQIVYDVMRFEFSDNQFEHARARQWQAMQNNLLNKPINRLFTRLSVLLQPLSDSPLDMLPILDTATPEKMRTMQYQLLKQLHLDAFAYGDWSEQQARTFSANISTALLAKAQPIASIPRRIVSLESAQRYLLPVRCQPGENAVLLYLQSPDRSVGGIARSILTEQLLSGPFFNQLRTEKQLGYVVGSGYMPYNQHPGIGFYIQSPTHSVENLVMHIDSFLLRATELIQSIPEQEWKGLKSSISKQLTASDTSLSMRSQRLWLAIGNQDRDFDQQHQLSTQIERLSLNEVVLFLEQLIKGGKPAQLLLYNQPGPNDDVQLKGEIISNMSKFKASAPLVS</sequence>
<keyword evidence="8" id="KW-0862">Zinc</keyword>
<dbReference type="InterPro" id="IPR011765">
    <property type="entry name" value="Pept_M16_N"/>
</dbReference>
<comment type="similarity">
    <text evidence="2">Belongs to the peptidase M16 family.</text>
</comment>
<dbReference type="InterPro" id="IPR050626">
    <property type="entry name" value="Peptidase_M16"/>
</dbReference>
<dbReference type="EMBL" id="BMGJ01000017">
    <property type="protein sequence ID" value="GGD75993.1"/>
    <property type="molecule type" value="Genomic_DNA"/>
</dbReference>
<dbReference type="InterPro" id="IPR007863">
    <property type="entry name" value="Peptidase_M16_C"/>
</dbReference>
<dbReference type="Pfam" id="PF22456">
    <property type="entry name" value="PqqF-like_C_4"/>
    <property type="match status" value="1"/>
</dbReference>
<evidence type="ECO:0000259" key="14">
    <source>
        <dbReference type="Pfam" id="PF05193"/>
    </source>
</evidence>
<keyword evidence="5" id="KW-0645">Protease</keyword>
<feature type="domain" description="Peptidase M16 C-terminal" evidence="14">
    <location>
        <begin position="184"/>
        <end position="360"/>
    </location>
</feature>
<evidence type="ECO:0000256" key="3">
    <source>
        <dbReference type="ARBA" id="ARBA00012449"/>
    </source>
</evidence>
<proteinExistence type="inferred from homology"/>
<evidence type="ECO:0000256" key="2">
    <source>
        <dbReference type="ARBA" id="ARBA00007261"/>
    </source>
</evidence>
<evidence type="ECO:0000256" key="7">
    <source>
        <dbReference type="ARBA" id="ARBA00022801"/>
    </source>
</evidence>
<protein>
    <recommendedName>
        <fullName evidence="4">Protease 3</fullName>
        <ecNumber evidence="3">3.4.24.55</ecNumber>
    </recommendedName>
    <alternativeName>
        <fullName evidence="12">Pitrilysin</fullName>
    </alternativeName>
    <alternativeName>
        <fullName evidence="11">Protease III</fullName>
    </alternativeName>
    <alternativeName>
        <fullName evidence="10">Protease pi</fullName>
    </alternativeName>
</protein>
<evidence type="ECO:0000256" key="11">
    <source>
        <dbReference type="ARBA" id="ARBA00031184"/>
    </source>
</evidence>
<dbReference type="InterPro" id="IPR032632">
    <property type="entry name" value="Peptidase_M16_M"/>
</dbReference>
<organism evidence="17 18">
    <name type="scientific">Lacimicrobium alkaliphilum</name>
    <dbReference type="NCBI Taxonomy" id="1526571"/>
    <lineage>
        <taxon>Bacteria</taxon>
        <taxon>Pseudomonadati</taxon>
        <taxon>Pseudomonadota</taxon>
        <taxon>Gammaproteobacteria</taxon>
        <taxon>Alteromonadales</taxon>
        <taxon>Alteromonadaceae</taxon>
        <taxon>Lacimicrobium</taxon>
    </lineage>
</organism>
<dbReference type="Proteomes" id="UP000614272">
    <property type="component" value="Unassembled WGS sequence"/>
</dbReference>
<keyword evidence="7" id="KW-0378">Hydrolase</keyword>
<feature type="domain" description="Peptidase M16 middle/third" evidence="15">
    <location>
        <begin position="366"/>
        <end position="638"/>
    </location>
</feature>
<evidence type="ECO:0000256" key="4">
    <source>
        <dbReference type="ARBA" id="ARBA00017565"/>
    </source>
</evidence>
<evidence type="ECO:0000256" key="1">
    <source>
        <dbReference type="ARBA" id="ARBA00002184"/>
    </source>
</evidence>
<evidence type="ECO:0000256" key="9">
    <source>
        <dbReference type="ARBA" id="ARBA00023049"/>
    </source>
</evidence>
<evidence type="ECO:0000313" key="18">
    <source>
        <dbReference type="Proteomes" id="UP000614272"/>
    </source>
</evidence>
<dbReference type="EC" id="3.4.24.55" evidence="3"/>
<evidence type="ECO:0000256" key="10">
    <source>
        <dbReference type="ARBA" id="ARBA00029597"/>
    </source>
</evidence>